<feature type="domain" description="Plastocyanin-like" evidence="16">
    <location>
        <begin position="34"/>
        <end position="149"/>
    </location>
</feature>
<evidence type="ECO:0000256" key="9">
    <source>
        <dbReference type="ARBA" id="ARBA00023002"/>
    </source>
</evidence>
<dbReference type="PANTHER" id="PTHR11709:SF292">
    <property type="entry name" value="LACCASE-1"/>
    <property type="match status" value="1"/>
</dbReference>
<dbReference type="Proteomes" id="UP000504610">
    <property type="component" value="Chromosome 8"/>
</dbReference>
<dbReference type="Pfam" id="PF00394">
    <property type="entry name" value="Cu-oxidase"/>
    <property type="match status" value="1"/>
</dbReference>
<comment type="subcellular location">
    <subcellularLocation>
        <location evidence="2 13">Secreted</location>
        <location evidence="2 13">Extracellular space</location>
        <location evidence="2 13">Apoplast</location>
    </subcellularLocation>
</comment>
<organism evidence="17 18">
    <name type="scientific">Raphanus sativus</name>
    <name type="common">Radish</name>
    <name type="synonym">Raphanus raphanistrum var. sativus</name>
    <dbReference type="NCBI Taxonomy" id="3726"/>
    <lineage>
        <taxon>Eukaryota</taxon>
        <taxon>Viridiplantae</taxon>
        <taxon>Streptophyta</taxon>
        <taxon>Embryophyta</taxon>
        <taxon>Tracheophyta</taxon>
        <taxon>Spermatophyta</taxon>
        <taxon>Magnoliopsida</taxon>
        <taxon>eudicotyledons</taxon>
        <taxon>Gunneridae</taxon>
        <taxon>Pentapetalae</taxon>
        <taxon>rosids</taxon>
        <taxon>malvids</taxon>
        <taxon>Brassicales</taxon>
        <taxon>Brassicaceae</taxon>
        <taxon>Brassiceae</taxon>
        <taxon>Raphanus</taxon>
    </lineage>
</organism>
<feature type="domain" description="Plastocyanin-like" evidence="15">
    <location>
        <begin position="433"/>
        <end position="567"/>
    </location>
</feature>
<dbReference type="GO" id="GO:0005507">
    <property type="term" value="F:copper ion binding"/>
    <property type="evidence" value="ECO:0007669"/>
    <property type="project" value="InterPro"/>
</dbReference>
<dbReference type="KEGG" id="rsz:108821747"/>
<keyword evidence="13" id="KW-0732">Signal</keyword>
<dbReference type="CDD" id="cd13875">
    <property type="entry name" value="CuRO_2_LCC_plant"/>
    <property type="match status" value="1"/>
</dbReference>
<dbReference type="CDD" id="cd13849">
    <property type="entry name" value="CuRO_1_LCC_plant"/>
    <property type="match status" value="1"/>
</dbReference>
<protein>
    <recommendedName>
        <fullName evidence="4 13">Laccase</fullName>
        <ecNumber evidence="4 13">1.10.3.2</ecNumber>
    </recommendedName>
    <alternativeName>
        <fullName evidence="13">Benzenediol:oxygen oxidoreductase</fullName>
    </alternativeName>
    <alternativeName>
        <fullName evidence="13">Diphenol oxidase</fullName>
    </alternativeName>
    <alternativeName>
        <fullName evidence="13">Urishiol oxidase</fullName>
    </alternativeName>
</protein>
<feature type="chain" id="PRO_5044518054" description="Laccase" evidence="13">
    <location>
        <begin position="26"/>
        <end position="585"/>
    </location>
</feature>
<dbReference type="NCBIfam" id="TIGR03389">
    <property type="entry name" value="laccase"/>
    <property type="match status" value="1"/>
</dbReference>
<evidence type="ECO:0000313" key="17">
    <source>
        <dbReference type="Proteomes" id="UP000504610"/>
    </source>
</evidence>
<dbReference type="InterPro" id="IPR008972">
    <property type="entry name" value="Cupredoxin"/>
</dbReference>
<dbReference type="InterPro" id="IPR011706">
    <property type="entry name" value="Cu-oxidase_C"/>
</dbReference>
<comment type="cofactor">
    <cofactor evidence="13">
        <name>Cu cation</name>
        <dbReference type="ChEBI" id="CHEBI:23378"/>
    </cofactor>
    <text evidence="13">Binds 4 Cu cations per monomer.</text>
</comment>
<evidence type="ECO:0000313" key="18">
    <source>
        <dbReference type="RefSeq" id="XP_018450241.1"/>
    </source>
</evidence>
<dbReference type="RefSeq" id="XP_056856167.1">
    <property type="nucleotide sequence ID" value="XM_057000187.1"/>
</dbReference>
<gene>
    <name evidence="18" type="primary">LOC108821747</name>
    <name evidence="19" type="synonym">LOC130505590</name>
</gene>
<evidence type="ECO:0000256" key="5">
    <source>
        <dbReference type="ARBA" id="ARBA00022523"/>
    </source>
</evidence>
<comment type="catalytic activity">
    <reaction evidence="1 13">
        <text>4 hydroquinone + O2 = 4 benzosemiquinone + 2 H2O</text>
        <dbReference type="Rhea" id="RHEA:11276"/>
        <dbReference type="ChEBI" id="CHEBI:15377"/>
        <dbReference type="ChEBI" id="CHEBI:15379"/>
        <dbReference type="ChEBI" id="CHEBI:17594"/>
        <dbReference type="ChEBI" id="CHEBI:17977"/>
        <dbReference type="EC" id="1.10.3.2"/>
    </reaction>
</comment>
<evidence type="ECO:0000256" key="13">
    <source>
        <dbReference type="RuleBase" id="RU361119"/>
    </source>
</evidence>
<evidence type="ECO:0000259" key="15">
    <source>
        <dbReference type="Pfam" id="PF07731"/>
    </source>
</evidence>
<dbReference type="InterPro" id="IPR034285">
    <property type="entry name" value="CuRO_2_LCC"/>
</dbReference>
<dbReference type="Pfam" id="PF07732">
    <property type="entry name" value="Cu-oxidase_3"/>
    <property type="match status" value="1"/>
</dbReference>
<dbReference type="InterPro" id="IPR033138">
    <property type="entry name" value="Cu_oxidase_CS"/>
</dbReference>
<keyword evidence="9 13" id="KW-0560">Oxidoreductase</keyword>
<evidence type="ECO:0000256" key="2">
    <source>
        <dbReference type="ARBA" id="ARBA00004271"/>
    </source>
</evidence>
<dbReference type="InterPro" id="IPR002355">
    <property type="entry name" value="Cu_oxidase_Cu_BS"/>
</dbReference>
<dbReference type="InterPro" id="IPR045087">
    <property type="entry name" value="Cu-oxidase_fam"/>
</dbReference>
<comment type="similarity">
    <text evidence="3 13">Belongs to the multicopper oxidase family.</text>
</comment>
<evidence type="ECO:0000256" key="12">
    <source>
        <dbReference type="ARBA" id="ARBA00023185"/>
    </source>
</evidence>
<dbReference type="PROSITE" id="PS00080">
    <property type="entry name" value="MULTICOPPER_OXIDASE2"/>
    <property type="match status" value="1"/>
</dbReference>
<dbReference type="AlphaFoldDB" id="A0A6J0KRX2"/>
<evidence type="ECO:0000256" key="10">
    <source>
        <dbReference type="ARBA" id="ARBA00023008"/>
    </source>
</evidence>
<evidence type="ECO:0000256" key="7">
    <source>
        <dbReference type="ARBA" id="ARBA00022723"/>
    </source>
</evidence>
<keyword evidence="7 13" id="KW-0479">Metal-binding</keyword>
<evidence type="ECO:0000256" key="6">
    <source>
        <dbReference type="ARBA" id="ARBA00022525"/>
    </source>
</evidence>
<dbReference type="Gene3D" id="2.60.40.420">
    <property type="entry name" value="Cupredoxins - blue copper proteins"/>
    <property type="match status" value="3"/>
</dbReference>
<reference evidence="18 19" key="2">
    <citation type="submission" date="2025-04" db="UniProtKB">
        <authorList>
            <consortium name="RefSeq"/>
        </authorList>
    </citation>
    <scope>IDENTIFICATION</scope>
    <source>
        <tissue evidence="18 19">Leaf</tissue>
    </source>
</reference>
<dbReference type="GeneID" id="108821747"/>
<dbReference type="InterPro" id="IPR034289">
    <property type="entry name" value="CuRO_3_LCC"/>
</dbReference>
<reference evidence="17" key="1">
    <citation type="journal article" date="2019" name="Database">
        <title>The radish genome database (RadishGD): an integrated information resource for radish genomics.</title>
        <authorList>
            <person name="Yu H.J."/>
            <person name="Baek S."/>
            <person name="Lee Y.J."/>
            <person name="Cho A."/>
            <person name="Mun J.H."/>
        </authorList>
    </citation>
    <scope>NUCLEOTIDE SEQUENCE [LARGE SCALE GENOMIC DNA]</scope>
    <source>
        <strain evidence="17">cv. WK10039</strain>
    </source>
</reference>
<evidence type="ECO:0000313" key="19">
    <source>
        <dbReference type="RefSeq" id="XP_056856167.1"/>
    </source>
</evidence>
<dbReference type="InterPro" id="IPR001117">
    <property type="entry name" value="Cu-oxidase_2nd"/>
</dbReference>
<dbReference type="EC" id="1.10.3.2" evidence="4 13"/>
<dbReference type="Pfam" id="PF07731">
    <property type="entry name" value="Cu-oxidase_2"/>
    <property type="match status" value="1"/>
</dbReference>
<dbReference type="GO" id="GO:0048046">
    <property type="term" value="C:apoplast"/>
    <property type="evidence" value="ECO:0007669"/>
    <property type="project" value="UniProtKB-SubCell"/>
</dbReference>
<keyword evidence="17" id="KW-1185">Reference proteome</keyword>
<dbReference type="GO" id="GO:0046274">
    <property type="term" value="P:lignin catabolic process"/>
    <property type="evidence" value="ECO:0007669"/>
    <property type="project" value="UniProtKB-KW"/>
</dbReference>
<evidence type="ECO:0000259" key="16">
    <source>
        <dbReference type="Pfam" id="PF07732"/>
    </source>
</evidence>
<keyword evidence="8 13" id="KW-0677">Repeat</keyword>
<dbReference type="GO" id="GO:0052716">
    <property type="term" value="F:hydroquinone:oxygen oxidoreductase activity"/>
    <property type="evidence" value="ECO:0007669"/>
    <property type="project" value="UniProtKB-EC"/>
</dbReference>
<evidence type="ECO:0000256" key="3">
    <source>
        <dbReference type="ARBA" id="ARBA00010609"/>
    </source>
</evidence>
<proteinExistence type="inferred from homology"/>
<evidence type="ECO:0000256" key="1">
    <source>
        <dbReference type="ARBA" id="ARBA00000349"/>
    </source>
</evidence>
<dbReference type="InterPro" id="IPR017761">
    <property type="entry name" value="Laccase"/>
</dbReference>
<dbReference type="InterPro" id="IPR034288">
    <property type="entry name" value="CuRO_1_LCC"/>
</dbReference>
<evidence type="ECO:0000259" key="14">
    <source>
        <dbReference type="Pfam" id="PF00394"/>
    </source>
</evidence>
<evidence type="ECO:0000256" key="11">
    <source>
        <dbReference type="ARBA" id="ARBA00023180"/>
    </source>
</evidence>
<keyword evidence="10 13" id="KW-0186">Copper</keyword>
<dbReference type="KEGG" id="rsz:130505590"/>
<keyword evidence="5 13" id="KW-0052">Apoplast</keyword>
<dbReference type="InterPro" id="IPR011707">
    <property type="entry name" value="Cu-oxidase-like_N"/>
</dbReference>
<name>A0A6J0KRX2_RAPSA</name>
<evidence type="ECO:0000256" key="4">
    <source>
        <dbReference type="ARBA" id="ARBA00012297"/>
    </source>
</evidence>
<dbReference type="CDD" id="cd13897">
    <property type="entry name" value="CuRO_3_LCC_plant"/>
    <property type="match status" value="1"/>
</dbReference>
<keyword evidence="6 13" id="KW-0964">Secreted</keyword>
<dbReference type="OrthoDB" id="2121828at2759"/>
<feature type="signal peptide" evidence="13">
    <location>
        <begin position="1"/>
        <end position="25"/>
    </location>
</feature>
<feature type="domain" description="Plastocyanin-like" evidence="14">
    <location>
        <begin position="162"/>
        <end position="313"/>
    </location>
</feature>
<dbReference type="RefSeq" id="XP_018450241.1">
    <property type="nucleotide sequence ID" value="XM_018594739.2"/>
</dbReference>
<comment type="function">
    <text evidence="13">Lignin degradation and detoxification of lignin-derived products.</text>
</comment>
<dbReference type="SUPFAM" id="SSF49503">
    <property type="entry name" value="Cupredoxins"/>
    <property type="match status" value="3"/>
</dbReference>
<dbReference type="PANTHER" id="PTHR11709">
    <property type="entry name" value="MULTI-COPPER OXIDASE"/>
    <property type="match status" value="1"/>
</dbReference>
<dbReference type="PROSITE" id="PS00079">
    <property type="entry name" value="MULTICOPPER_OXIDASE1"/>
    <property type="match status" value="1"/>
</dbReference>
<sequence>MKTFGFLMISTFLVLFATLLPYCSASTTRRFHFNVEWKKVTRLCHTKQLLTVNGQYPGPAVVVHEGDTVEIKVTNRIAHNTTIHWHGLRQYRSGWADGPAYITQCPIRSKQSYTYRFKVEDQRGTLLWHAHHSWQRASVYGAFIIYPRQPYPFSGSHIQSEIPIILGEWWNDDVDKVEKEMLKTGAGAKVSDAYTLNGLPGPLYPCSTKDTFTANVDAGKTYILRIINAALNNELFFAISNHTLTVVEVDAVYTKPVHTKAIMIAPGQTTTLLLRTNNHLSDGGEFLIAATPYVTSVFPFNNSTTVGFLRYNTNDKTKPANHLNNRRRLTKTTLSTRAVLPDMLDTKFATRFSDSIKSLGSDKYPCKVPTAIDKRVVTTISLNLQNCPENQTCSGYDGKRFFASMNNVSFIRPPISILESYYRKQSRGVFTLDFPEKPPSRFDFTGVNPVSENMNTEFGTKLFEVDFGARLEIVFQGTSFLNVENHPLHVHGHNFFVVGRGFGNFDEEKDPVRYNLVDPPERNTIAVPTGGWAAIRINADNPGVWFIHCHLEQHTSWGLAMGFIVKDGPLPSQTLLRPPRDLPKC</sequence>
<evidence type="ECO:0000256" key="8">
    <source>
        <dbReference type="ARBA" id="ARBA00022737"/>
    </source>
</evidence>
<keyword evidence="12 13" id="KW-0439">Lignin degradation</keyword>
<keyword evidence="11" id="KW-0325">Glycoprotein</keyword>
<accession>A0A6J0KRX2</accession>